<dbReference type="STRING" id="645127.ckrop_0274"/>
<keyword evidence="1" id="KW-1133">Transmembrane helix</keyword>
<organism evidence="2 3">
    <name type="scientific">Corynebacterium kroppenstedtii (strain DSM 44385 / JCM 11950 / CIP 105744 / CCUG 35717)</name>
    <dbReference type="NCBI Taxonomy" id="645127"/>
    <lineage>
        <taxon>Bacteria</taxon>
        <taxon>Bacillati</taxon>
        <taxon>Actinomycetota</taxon>
        <taxon>Actinomycetes</taxon>
        <taxon>Mycobacteriales</taxon>
        <taxon>Corynebacteriaceae</taxon>
        <taxon>Corynebacterium</taxon>
    </lineage>
</organism>
<reference evidence="2 3" key="1">
    <citation type="journal article" date="2008" name="J. Biotechnol.">
        <title>Ultrafast pyrosequencing of Corynebacterium kroppenstedtii DSM44385 revealed insights into the physiology of a lipophilic corynebacterium that lacks mycolic acids.</title>
        <authorList>
            <person name="Tauch A."/>
            <person name="Schneider J."/>
            <person name="Szczepanowski R."/>
            <person name="Tilker A."/>
            <person name="Viehoever P."/>
            <person name="Gartemann K.-H."/>
            <person name="Arnold W."/>
            <person name="Blom J."/>
            <person name="Brinkrolf K."/>
            <person name="Brune I."/>
            <person name="Goetker S."/>
            <person name="Weisshaar B."/>
            <person name="Goesmann A."/>
            <person name="Droege M."/>
            <person name="Puehler A."/>
        </authorList>
    </citation>
    <scope>NUCLEOTIDE SEQUENCE [LARGE SCALE GENOMIC DNA]</scope>
    <source>
        <strain evidence="3">DSM 44385 / JCM 11950 / CIP 105744 / CCUG 35717</strain>
    </source>
</reference>
<keyword evidence="1" id="KW-0812">Transmembrane</keyword>
<feature type="transmembrane region" description="Helical" evidence="1">
    <location>
        <begin position="123"/>
        <end position="145"/>
    </location>
</feature>
<evidence type="ECO:0000256" key="1">
    <source>
        <dbReference type="SAM" id="Phobius"/>
    </source>
</evidence>
<keyword evidence="3" id="KW-1185">Reference proteome</keyword>
<dbReference type="HOGENOM" id="CLU_1335669_0_0_11"/>
<name>C4LGV5_CORK4</name>
<evidence type="ECO:0000313" key="2">
    <source>
        <dbReference type="EMBL" id="ACR17060.1"/>
    </source>
</evidence>
<feature type="transmembrane region" description="Helical" evidence="1">
    <location>
        <begin position="177"/>
        <end position="201"/>
    </location>
</feature>
<dbReference type="EMBL" id="CP001620">
    <property type="protein sequence ID" value="ACR17060.1"/>
    <property type="molecule type" value="Genomic_DNA"/>
</dbReference>
<gene>
    <name evidence="2" type="ordered locus">ckrop_0274</name>
</gene>
<keyword evidence="1" id="KW-0472">Membrane</keyword>
<feature type="transmembrane region" description="Helical" evidence="1">
    <location>
        <begin position="94"/>
        <end position="117"/>
    </location>
</feature>
<proteinExistence type="predicted"/>
<dbReference type="KEGG" id="ckp:ckrop_0274"/>
<dbReference type="AlphaFoldDB" id="C4LGV5"/>
<accession>C4LGV5</accession>
<protein>
    <submittedName>
        <fullName evidence="2">Putative membrane protein</fullName>
    </submittedName>
</protein>
<feature type="transmembrane region" description="Helical" evidence="1">
    <location>
        <begin position="152"/>
        <end position="171"/>
    </location>
</feature>
<evidence type="ECO:0000313" key="3">
    <source>
        <dbReference type="Proteomes" id="UP000001473"/>
    </source>
</evidence>
<dbReference type="Proteomes" id="UP000001473">
    <property type="component" value="Chromosome"/>
</dbReference>
<sequence length="205" mass="22703">MNACRVNAMSRARMYRNAGARYLVDYVSSAAKQCSFRSHHASIHHQASGVRRRVDSSTIKKWLVSKFAFNKDHDCFSHEKKRHRYLGAGRRADCVLAGILFVMGAALIPWMAILLFTMPFPGVLGWIALDCAEIAALWTSAWWVLKRRLHAAAGLWGVCALLLVDAIADVTTSFPNIGSAVVTISVELFVSGWAAWCAYAWGKSV</sequence>